<dbReference type="GO" id="GO:0098552">
    <property type="term" value="C:side of membrane"/>
    <property type="evidence" value="ECO:0007669"/>
    <property type="project" value="UniProtKB-KW"/>
</dbReference>
<keyword evidence="3" id="KW-1003">Cell membrane</keyword>
<evidence type="ECO:0000259" key="13">
    <source>
        <dbReference type="PROSITE" id="PS51677"/>
    </source>
</evidence>
<dbReference type="Gene3D" id="3.20.20.370">
    <property type="entry name" value="Glycoside hydrolase/deacetylase"/>
    <property type="match status" value="1"/>
</dbReference>
<evidence type="ECO:0000256" key="11">
    <source>
        <dbReference type="ARBA" id="ARBA00023316"/>
    </source>
</evidence>
<dbReference type="PROSITE" id="PS51677">
    <property type="entry name" value="NODB"/>
    <property type="match status" value="1"/>
</dbReference>
<evidence type="ECO:0000256" key="8">
    <source>
        <dbReference type="ARBA" id="ARBA00023136"/>
    </source>
</evidence>
<feature type="chain" id="PRO_5040146693" evidence="12">
    <location>
        <begin position="27"/>
        <end position="256"/>
    </location>
</feature>
<evidence type="ECO:0000256" key="12">
    <source>
        <dbReference type="SAM" id="SignalP"/>
    </source>
</evidence>
<evidence type="ECO:0000256" key="1">
    <source>
        <dbReference type="ARBA" id="ARBA00001941"/>
    </source>
</evidence>
<accession>A0A9P5XKC2</accession>
<keyword evidence="4" id="KW-0336">GPI-anchor</keyword>
<feature type="signal peptide" evidence="12">
    <location>
        <begin position="1"/>
        <end position="26"/>
    </location>
</feature>
<keyword evidence="15" id="KW-1185">Reference proteome</keyword>
<keyword evidence="7" id="KW-0378">Hydrolase</keyword>
<evidence type="ECO:0000256" key="3">
    <source>
        <dbReference type="ARBA" id="ARBA00022475"/>
    </source>
</evidence>
<comment type="subcellular location">
    <subcellularLocation>
        <location evidence="2">Cell membrane</location>
        <topology evidence="2">Lipid-anchor</topology>
        <topology evidence="2">GPI-anchor</topology>
    </subcellularLocation>
</comment>
<dbReference type="EMBL" id="MU151098">
    <property type="protein sequence ID" value="KAF9450766.1"/>
    <property type="molecule type" value="Genomic_DNA"/>
</dbReference>
<keyword evidence="11" id="KW-0961">Cell wall biogenesis/degradation</keyword>
<gene>
    <name evidence="14" type="ORF">P691DRAFT_700713</name>
</gene>
<name>A0A9P5XKC2_9AGAR</name>
<evidence type="ECO:0000256" key="2">
    <source>
        <dbReference type="ARBA" id="ARBA00004609"/>
    </source>
</evidence>
<comment type="caution">
    <text evidence="14">The sequence shown here is derived from an EMBL/GenBank/DDBJ whole genome shotgun (WGS) entry which is preliminary data.</text>
</comment>
<dbReference type="InterPro" id="IPR011330">
    <property type="entry name" value="Glyco_hydro/deAcase_b/a-brl"/>
</dbReference>
<dbReference type="Proteomes" id="UP000807342">
    <property type="component" value="Unassembled WGS sequence"/>
</dbReference>
<dbReference type="GO" id="GO:0005975">
    <property type="term" value="P:carbohydrate metabolic process"/>
    <property type="evidence" value="ECO:0007669"/>
    <property type="project" value="InterPro"/>
</dbReference>
<dbReference type="GO" id="GO:0071555">
    <property type="term" value="P:cell wall organization"/>
    <property type="evidence" value="ECO:0007669"/>
    <property type="project" value="UniProtKB-KW"/>
</dbReference>
<comment type="cofactor">
    <cofactor evidence="1">
        <name>Co(2+)</name>
        <dbReference type="ChEBI" id="CHEBI:48828"/>
    </cofactor>
</comment>
<evidence type="ECO:0000256" key="7">
    <source>
        <dbReference type="ARBA" id="ARBA00022801"/>
    </source>
</evidence>
<evidence type="ECO:0000256" key="6">
    <source>
        <dbReference type="ARBA" id="ARBA00022729"/>
    </source>
</evidence>
<evidence type="ECO:0000256" key="9">
    <source>
        <dbReference type="ARBA" id="ARBA00023277"/>
    </source>
</evidence>
<dbReference type="CDD" id="cd10951">
    <property type="entry name" value="CE4_ClCDA_like"/>
    <property type="match status" value="1"/>
</dbReference>
<keyword evidence="8" id="KW-0472">Membrane</keyword>
<keyword evidence="4" id="KW-0325">Glycoprotein</keyword>
<evidence type="ECO:0000313" key="15">
    <source>
        <dbReference type="Proteomes" id="UP000807342"/>
    </source>
</evidence>
<dbReference type="GO" id="GO:0016810">
    <property type="term" value="F:hydrolase activity, acting on carbon-nitrogen (but not peptide) bonds"/>
    <property type="evidence" value="ECO:0007669"/>
    <property type="project" value="InterPro"/>
</dbReference>
<dbReference type="PANTHER" id="PTHR46471">
    <property type="entry name" value="CHITIN DEACETYLASE"/>
    <property type="match status" value="1"/>
</dbReference>
<dbReference type="PANTHER" id="PTHR46471:SF2">
    <property type="entry name" value="CHITIN DEACETYLASE-RELATED"/>
    <property type="match status" value="1"/>
</dbReference>
<feature type="domain" description="NodB homology" evidence="13">
    <location>
        <begin position="45"/>
        <end position="230"/>
    </location>
</feature>
<evidence type="ECO:0000256" key="10">
    <source>
        <dbReference type="ARBA" id="ARBA00023288"/>
    </source>
</evidence>
<reference evidence="14" key="1">
    <citation type="submission" date="2020-11" db="EMBL/GenBank/DDBJ databases">
        <authorList>
            <consortium name="DOE Joint Genome Institute"/>
            <person name="Ahrendt S."/>
            <person name="Riley R."/>
            <person name="Andreopoulos W."/>
            <person name="Labutti K."/>
            <person name="Pangilinan J."/>
            <person name="Ruiz-Duenas F.J."/>
            <person name="Barrasa J.M."/>
            <person name="Sanchez-Garcia M."/>
            <person name="Camarero S."/>
            <person name="Miyauchi S."/>
            <person name="Serrano A."/>
            <person name="Linde D."/>
            <person name="Babiker R."/>
            <person name="Drula E."/>
            <person name="Ayuso-Fernandez I."/>
            <person name="Pacheco R."/>
            <person name="Padilla G."/>
            <person name="Ferreira P."/>
            <person name="Barriuso J."/>
            <person name="Kellner H."/>
            <person name="Castanera R."/>
            <person name="Alfaro M."/>
            <person name="Ramirez L."/>
            <person name="Pisabarro A.G."/>
            <person name="Kuo A."/>
            <person name="Tritt A."/>
            <person name="Lipzen A."/>
            <person name="He G."/>
            <person name="Yan M."/>
            <person name="Ng V."/>
            <person name="Cullen D."/>
            <person name="Martin F."/>
            <person name="Rosso M.-N."/>
            <person name="Henrissat B."/>
            <person name="Hibbett D."/>
            <person name="Martinez A.T."/>
            <person name="Grigoriev I.V."/>
        </authorList>
    </citation>
    <scope>NUCLEOTIDE SEQUENCE</scope>
    <source>
        <strain evidence="14">MF-IS2</strain>
    </source>
</reference>
<evidence type="ECO:0000313" key="14">
    <source>
        <dbReference type="EMBL" id="KAF9450766.1"/>
    </source>
</evidence>
<protein>
    <submittedName>
        <fullName evidence="14">Carbohydrate esterase family 4 protein</fullName>
    </submittedName>
</protein>
<evidence type="ECO:0000256" key="4">
    <source>
        <dbReference type="ARBA" id="ARBA00022622"/>
    </source>
</evidence>
<sequence>MIFNARATVVVALLGFVFDAFVGVGAAPTSPAALAKVVRSCTQPKVAALTFDDGPFMYTRDAVSILNKYGAKGTFFVNGKNWGCIYDTASVDTLRNTLANGHQVASHTWAHKDLTTLSRPEVVDEMTKSHVAIQRITGVNVAYMRPPFGYYNNQVREVAASLGETIVTWDFDSGDSTGKSVQQQKDQYHQVASQKPNSVLSLQHDVHETSVHQVLEYAIQQLQGAGYELVTLAECLGAQPYHNVGKPESRTSDWHC</sequence>
<dbReference type="GO" id="GO:0005886">
    <property type="term" value="C:plasma membrane"/>
    <property type="evidence" value="ECO:0007669"/>
    <property type="project" value="UniProtKB-SubCell"/>
</dbReference>
<dbReference type="GO" id="GO:0046872">
    <property type="term" value="F:metal ion binding"/>
    <property type="evidence" value="ECO:0007669"/>
    <property type="project" value="UniProtKB-KW"/>
</dbReference>
<keyword evidence="9" id="KW-0119">Carbohydrate metabolism</keyword>
<keyword evidence="6 12" id="KW-0732">Signal</keyword>
<organism evidence="14 15">
    <name type="scientific">Macrolepiota fuliginosa MF-IS2</name>
    <dbReference type="NCBI Taxonomy" id="1400762"/>
    <lineage>
        <taxon>Eukaryota</taxon>
        <taxon>Fungi</taxon>
        <taxon>Dikarya</taxon>
        <taxon>Basidiomycota</taxon>
        <taxon>Agaricomycotina</taxon>
        <taxon>Agaricomycetes</taxon>
        <taxon>Agaricomycetidae</taxon>
        <taxon>Agaricales</taxon>
        <taxon>Agaricineae</taxon>
        <taxon>Agaricaceae</taxon>
        <taxon>Macrolepiota</taxon>
    </lineage>
</organism>
<dbReference type="SUPFAM" id="SSF88713">
    <property type="entry name" value="Glycoside hydrolase/deacetylase"/>
    <property type="match status" value="1"/>
</dbReference>
<evidence type="ECO:0000256" key="5">
    <source>
        <dbReference type="ARBA" id="ARBA00022723"/>
    </source>
</evidence>
<dbReference type="AlphaFoldDB" id="A0A9P5XKC2"/>
<proteinExistence type="predicted"/>
<dbReference type="Pfam" id="PF01522">
    <property type="entry name" value="Polysacc_deac_1"/>
    <property type="match status" value="1"/>
</dbReference>
<dbReference type="InterPro" id="IPR002509">
    <property type="entry name" value="NODB_dom"/>
</dbReference>
<keyword evidence="10" id="KW-0449">Lipoprotein</keyword>
<dbReference type="OrthoDB" id="2125469at2759"/>
<keyword evidence="5" id="KW-0479">Metal-binding</keyword>